<proteinExistence type="predicted"/>
<reference evidence="2 3" key="1">
    <citation type="journal article" date="2013" name="Genome Announc.">
        <title>Draft Genome Sequence of Streptomyces viridochromogenes Strain Tu57, Producer of Avilamycin.</title>
        <authorList>
            <person name="Gruning B.A."/>
            <person name="Erxleben A."/>
            <person name="Hahnlein A."/>
            <person name="Gunther S."/>
        </authorList>
    </citation>
    <scope>NUCLEOTIDE SEQUENCE [LARGE SCALE GENOMIC DNA]</scope>
    <source>
        <strain evidence="2 3">Tue57</strain>
    </source>
</reference>
<evidence type="ECO:0000313" key="3">
    <source>
        <dbReference type="Proteomes" id="UP000011205"/>
    </source>
</evidence>
<dbReference type="Proteomes" id="UP000011205">
    <property type="component" value="Unassembled WGS sequence"/>
</dbReference>
<feature type="region of interest" description="Disordered" evidence="1">
    <location>
        <begin position="1"/>
        <end position="31"/>
    </location>
</feature>
<feature type="compositionally biased region" description="Basic and acidic residues" evidence="1">
    <location>
        <begin position="1"/>
        <end position="30"/>
    </location>
</feature>
<dbReference type="AlphaFoldDB" id="L8P2I1"/>
<sequence>MARLKQLTDHGIRGAETRNPSFDRETDPRAARIHVPITMDEQGWERMAAAVDSIRDVVGAAREAGEAEAGEAGEAKEAGEAGVPGRRWGLGRRGVLGRRGRPGRRGVLGRRWGWGGR</sequence>
<comment type="caution">
    <text evidence="2">The sequence shown here is derived from an EMBL/GenBank/DDBJ whole genome shotgun (WGS) entry which is preliminary data.</text>
</comment>
<organism evidence="2 3">
    <name type="scientific">Streptomyces viridochromogenes Tue57</name>
    <dbReference type="NCBI Taxonomy" id="1160705"/>
    <lineage>
        <taxon>Bacteria</taxon>
        <taxon>Bacillati</taxon>
        <taxon>Actinomycetota</taxon>
        <taxon>Actinomycetes</taxon>
        <taxon>Kitasatosporales</taxon>
        <taxon>Streptomycetaceae</taxon>
        <taxon>Streptomyces</taxon>
    </lineage>
</organism>
<feature type="region of interest" description="Disordered" evidence="1">
    <location>
        <begin position="62"/>
        <end position="85"/>
    </location>
</feature>
<accession>L8P2I1</accession>
<protein>
    <submittedName>
        <fullName evidence="2">Uncharacterized protein</fullName>
    </submittedName>
</protein>
<evidence type="ECO:0000256" key="1">
    <source>
        <dbReference type="SAM" id="MobiDB-lite"/>
    </source>
</evidence>
<gene>
    <name evidence="2" type="ORF">STVIR_7242</name>
</gene>
<dbReference type="PATRIC" id="fig|1160705.3.peg.7152"/>
<dbReference type="EMBL" id="AMLP01000226">
    <property type="protein sequence ID" value="ELS51731.1"/>
    <property type="molecule type" value="Genomic_DNA"/>
</dbReference>
<evidence type="ECO:0000313" key="2">
    <source>
        <dbReference type="EMBL" id="ELS51731.1"/>
    </source>
</evidence>
<name>L8P2I1_STRVR</name>